<feature type="region of interest" description="Disordered" evidence="1">
    <location>
        <begin position="1"/>
        <end position="60"/>
    </location>
</feature>
<gene>
    <name evidence="2" type="ORF">GCM10010302_26190</name>
</gene>
<proteinExistence type="predicted"/>
<evidence type="ECO:0000313" key="3">
    <source>
        <dbReference type="Proteomes" id="UP001501867"/>
    </source>
</evidence>
<feature type="compositionally biased region" description="Gly residues" evidence="1">
    <location>
        <begin position="32"/>
        <end position="53"/>
    </location>
</feature>
<accession>A0ABN0VC69</accession>
<keyword evidence="3" id="KW-1185">Reference proteome</keyword>
<evidence type="ECO:0000256" key="1">
    <source>
        <dbReference type="SAM" id="MobiDB-lite"/>
    </source>
</evidence>
<feature type="region of interest" description="Disordered" evidence="1">
    <location>
        <begin position="83"/>
        <end position="108"/>
    </location>
</feature>
<reference evidence="2 3" key="1">
    <citation type="journal article" date="2019" name="Int. J. Syst. Evol. Microbiol.">
        <title>The Global Catalogue of Microorganisms (GCM) 10K type strain sequencing project: providing services to taxonomists for standard genome sequencing and annotation.</title>
        <authorList>
            <consortium name="The Broad Institute Genomics Platform"/>
            <consortium name="The Broad Institute Genome Sequencing Center for Infectious Disease"/>
            <person name="Wu L."/>
            <person name="Ma J."/>
        </authorList>
    </citation>
    <scope>NUCLEOTIDE SEQUENCE [LARGE SCALE GENOMIC DNA]</scope>
    <source>
        <strain evidence="2 3">JCM 4505</strain>
    </source>
</reference>
<organism evidence="2 3">
    <name type="scientific">Streptomyces polychromogenes</name>
    <dbReference type="NCBI Taxonomy" id="67342"/>
    <lineage>
        <taxon>Bacteria</taxon>
        <taxon>Bacillati</taxon>
        <taxon>Actinomycetota</taxon>
        <taxon>Actinomycetes</taxon>
        <taxon>Kitasatosporales</taxon>
        <taxon>Streptomycetaceae</taxon>
        <taxon>Streptomyces</taxon>
    </lineage>
</organism>
<sequence length="108" mass="10992">MTDWLKEGGVGTRVSPDGTGHAGGARTARQGAGAGAAGRGAGMRGCAGKGGAPAWGRSAARQPDVRLRCVNCGVWKACSWRSPDVKGVRPSAGRPTALWPASRDTARH</sequence>
<evidence type="ECO:0000313" key="2">
    <source>
        <dbReference type="EMBL" id="GAA0286666.1"/>
    </source>
</evidence>
<comment type="caution">
    <text evidence="2">The sequence shown here is derived from an EMBL/GenBank/DDBJ whole genome shotgun (WGS) entry which is preliminary data.</text>
</comment>
<dbReference type="EMBL" id="BAAABV010000015">
    <property type="protein sequence ID" value="GAA0286666.1"/>
    <property type="molecule type" value="Genomic_DNA"/>
</dbReference>
<protein>
    <submittedName>
        <fullName evidence="2">Uncharacterized protein</fullName>
    </submittedName>
</protein>
<dbReference type="Proteomes" id="UP001501867">
    <property type="component" value="Unassembled WGS sequence"/>
</dbReference>
<name>A0ABN0VC69_9ACTN</name>